<evidence type="ECO:0000313" key="2">
    <source>
        <dbReference type="EMBL" id="PWD82623.1"/>
    </source>
</evidence>
<dbReference type="PANTHER" id="PTHR12526:SF630">
    <property type="entry name" value="GLYCOSYLTRANSFERASE"/>
    <property type="match status" value="1"/>
</dbReference>
<accession>A0A2U2AIZ5</accession>
<keyword evidence="2" id="KW-0808">Transferase</keyword>
<comment type="caution">
    <text evidence="2">The sequence shown here is derived from an EMBL/GenBank/DDBJ whole genome shotgun (WGS) entry which is preliminary data.</text>
</comment>
<organism evidence="2 3">
    <name type="scientific">Ignatzschineria indica</name>
    <dbReference type="NCBI Taxonomy" id="472583"/>
    <lineage>
        <taxon>Bacteria</taxon>
        <taxon>Pseudomonadati</taxon>
        <taxon>Pseudomonadota</taxon>
        <taxon>Gammaproteobacteria</taxon>
        <taxon>Cardiobacteriales</taxon>
        <taxon>Ignatzschineriaceae</taxon>
        <taxon>Ignatzschineria</taxon>
    </lineage>
</organism>
<proteinExistence type="predicted"/>
<dbReference type="PANTHER" id="PTHR12526">
    <property type="entry name" value="GLYCOSYLTRANSFERASE"/>
    <property type="match status" value="1"/>
</dbReference>
<evidence type="ECO:0000313" key="3">
    <source>
        <dbReference type="Proteomes" id="UP000244948"/>
    </source>
</evidence>
<feature type="domain" description="Glycosyl transferase family 1" evidence="1">
    <location>
        <begin position="201"/>
        <end position="361"/>
    </location>
</feature>
<dbReference type="AlphaFoldDB" id="A0A2U2AIZ5"/>
<evidence type="ECO:0000259" key="1">
    <source>
        <dbReference type="Pfam" id="PF00534"/>
    </source>
</evidence>
<dbReference type="Gene3D" id="3.40.50.2000">
    <property type="entry name" value="Glycogen Phosphorylase B"/>
    <property type="match status" value="1"/>
</dbReference>
<name>A0A2U2AIZ5_9GAMM</name>
<sequence length="385" mass="45070">MKTKKQIRVGLIIDGFFGGANTQYGGYGKLARDYICKYLSKQSLGLDIIVDVILGTSSRKMLAKKYVVDGINLYRLPKSDFFAKRFLKRKNYDIYLSIELVDERVLLLEKESNKKLILWIQDPRPWYEWEEINTVRLLPEECYYRQEIYDTVHDWYKRNKIVFVSQAEFLNKKAIDLYNLGNDVPIKYLPNPIEIDYTFDVSSYEKKDKIIFLGRIDSVKRGWLFCEIAKQLPEYDFFVLGKYQHESDRMKSILEEYNKLPNLTFVGHVDGDVKTQFLKDAKILVNTSIHEALPVSFLEALSYGTLIVSNRNPDNLTEMFGIWTGDILGDGWDKVSLYTQAIKKIIEDEPQRKKLSKNAIEYINNIHNIEKFQKNIVDIIKSEIT</sequence>
<protein>
    <submittedName>
        <fullName evidence="2">Glycosyl transferase</fullName>
    </submittedName>
</protein>
<dbReference type="InterPro" id="IPR001296">
    <property type="entry name" value="Glyco_trans_1"/>
</dbReference>
<dbReference type="GO" id="GO:1901135">
    <property type="term" value="P:carbohydrate derivative metabolic process"/>
    <property type="evidence" value="ECO:0007669"/>
    <property type="project" value="UniProtKB-ARBA"/>
</dbReference>
<dbReference type="GO" id="GO:0016757">
    <property type="term" value="F:glycosyltransferase activity"/>
    <property type="evidence" value="ECO:0007669"/>
    <property type="project" value="InterPro"/>
</dbReference>
<keyword evidence="3" id="KW-1185">Reference proteome</keyword>
<dbReference type="SUPFAM" id="SSF53756">
    <property type="entry name" value="UDP-Glycosyltransferase/glycogen phosphorylase"/>
    <property type="match status" value="1"/>
</dbReference>
<dbReference type="RefSeq" id="WP_109236576.1">
    <property type="nucleotide sequence ID" value="NZ_BMXZ01000003.1"/>
</dbReference>
<reference evidence="2 3" key="1">
    <citation type="journal article" date="2018" name="Genome Announc.">
        <title>Ignatzschineria cameli sp. nov., isolated from necrotic foot tissue of dromedaries (Camelus dromedarius) and associated maggots (Wohlfahrtia species) in Dubai.</title>
        <authorList>
            <person name="Tsang C.C."/>
            <person name="Tang J.Y."/>
            <person name="Fong J.Y."/>
            <person name="Kinne J."/>
            <person name="Lee H.H."/>
            <person name="Joseph M."/>
            <person name="Jose S."/>
            <person name="Schuster R.K."/>
            <person name="Tang Y."/>
            <person name="Sivakumar S."/>
            <person name="Chen J.H."/>
            <person name="Teng J.L."/>
            <person name="Lau S.K."/>
            <person name="Wernery U."/>
            <person name="Woo P.C."/>
        </authorList>
    </citation>
    <scope>NUCLEOTIDE SEQUENCE [LARGE SCALE GENOMIC DNA]</scope>
    <source>
        <strain evidence="2 3">KCTC 22643</strain>
    </source>
</reference>
<gene>
    <name evidence="2" type="ORF">DC082_08320</name>
</gene>
<dbReference type="EMBL" id="QEWR01000004">
    <property type="protein sequence ID" value="PWD82623.1"/>
    <property type="molecule type" value="Genomic_DNA"/>
</dbReference>
<dbReference type="CDD" id="cd03801">
    <property type="entry name" value="GT4_PimA-like"/>
    <property type="match status" value="1"/>
</dbReference>
<dbReference type="Proteomes" id="UP000244948">
    <property type="component" value="Unassembled WGS sequence"/>
</dbReference>
<dbReference type="Pfam" id="PF00534">
    <property type="entry name" value="Glycos_transf_1"/>
    <property type="match status" value="1"/>
</dbReference>